<accession>A0A3M0BJT0</accession>
<evidence type="ECO:0000313" key="1">
    <source>
        <dbReference type="EMBL" id="RMA97590.1"/>
    </source>
</evidence>
<dbReference type="Proteomes" id="UP000280842">
    <property type="component" value="Unassembled WGS sequence"/>
</dbReference>
<name>A0A3M0BJT0_9AQUI</name>
<dbReference type="AlphaFoldDB" id="A0A3M0BJT0"/>
<organism evidence="1 2">
    <name type="scientific">Hydrogenothermus marinus</name>
    <dbReference type="NCBI Taxonomy" id="133270"/>
    <lineage>
        <taxon>Bacteria</taxon>
        <taxon>Pseudomonadati</taxon>
        <taxon>Aquificota</taxon>
        <taxon>Aquificia</taxon>
        <taxon>Aquificales</taxon>
        <taxon>Hydrogenothermaceae</taxon>
        <taxon>Hydrogenothermus</taxon>
    </lineage>
</organism>
<comment type="caution">
    <text evidence="1">The sequence shown here is derived from an EMBL/GenBank/DDBJ whole genome shotgun (WGS) entry which is preliminary data.</text>
</comment>
<dbReference type="EMBL" id="REFO01000010">
    <property type="protein sequence ID" value="RMA97590.1"/>
    <property type="molecule type" value="Genomic_DNA"/>
</dbReference>
<proteinExistence type="predicted"/>
<gene>
    <name evidence="1" type="ORF">CLV39_0208</name>
</gene>
<dbReference type="RefSeq" id="WP_121922368.1">
    <property type="nucleotide sequence ID" value="NZ_REFO01000010.1"/>
</dbReference>
<protein>
    <submittedName>
        <fullName evidence="1">Uncharacterized protein</fullName>
    </submittedName>
</protein>
<dbReference type="OrthoDB" id="10928at2"/>
<sequence>MKKFTSLFLLILVIYKVSISNENIPSSITENQITNIKVYTYKALNLSLNAYSELKSLRPNKKNTQTFLESALFFLNEASIYSPSYIIKKHIETLIKRMKNFPDENYKKDLISLKYEIESIEANLTDYDNIKENIDKILNNYTISKNKEVISELQKLSENINLPLIDNPLKDAKTFLAIAYDNLKASRLKKAKQSIEIALDPMIKLTSRENLYLVRFKNLIYYSSKAYFNNNIEISKVYLQLAKNFLQLAYKVSIDENKDMIKGFLNQINFIEKNFQNKPQIEKEFIIIVRQIKNL</sequence>
<evidence type="ECO:0000313" key="2">
    <source>
        <dbReference type="Proteomes" id="UP000280842"/>
    </source>
</evidence>
<reference evidence="1 2" key="1">
    <citation type="submission" date="2018-10" db="EMBL/GenBank/DDBJ databases">
        <title>Genomic Encyclopedia of Archaeal and Bacterial Type Strains, Phase II (KMG-II): from individual species to whole genera.</title>
        <authorList>
            <person name="Goeker M."/>
        </authorList>
    </citation>
    <scope>NUCLEOTIDE SEQUENCE [LARGE SCALE GENOMIC DNA]</scope>
    <source>
        <strain evidence="1 2">VM1</strain>
    </source>
</reference>
<keyword evidence="2" id="KW-1185">Reference proteome</keyword>